<proteinExistence type="predicted"/>
<evidence type="ECO:0000256" key="1">
    <source>
        <dbReference type="ARBA" id="ARBA00001964"/>
    </source>
</evidence>
<dbReference type="SUPFAM" id="SSF52922">
    <property type="entry name" value="TK C-terminal domain-like"/>
    <property type="match status" value="1"/>
</dbReference>
<organism evidence="6 7">
    <name type="scientific">Solimonas aquatica</name>
    <dbReference type="NCBI Taxonomy" id="489703"/>
    <lineage>
        <taxon>Bacteria</taxon>
        <taxon>Pseudomonadati</taxon>
        <taxon>Pseudomonadota</taxon>
        <taxon>Gammaproteobacteria</taxon>
        <taxon>Nevskiales</taxon>
        <taxon>Nevskiaceae</taxon>
        <taxon>Solimonas</taxon>
    </lineage>
</organism>
<evidence type="ECO:0000313" key="7">
    <source>
        <dbReference type="Proteomes" id="UP000199233"/>
    </source>
</evidence>
<evidence type="ECO:0000313" key="6">
    <source>
        <dbReference type="EMBL" id="SER08705.1"/>
    </source>
</evidence>
<dbReference type="EMBL" id="FOFS01000015">
    <property type="protein sequence ID" value="SER08705.1"/>
    <property type="molecule type" value="Genomic_DNA"/>
</dbReference>
<dbReference type="EMBL" id="FOFS01000006">
    <property type="protein sequence ID" value="SEQ44604.1"/>
    <property type="molecule type" value="Genomic_DNA"/>
</dbReference>
<keyword evidence="7" id="KW-1185">Reference proteome</keyword>
<evidence type="ECO:0000256" key="2">
    <source>
        <dbReference type="ARBA" id="ARBA00023002"/>
    </source>
</evidence>
<keyword evidence="3" id="KW-0786">Thiamine pyrophosphate</keyword>
<dbReference type="PANTHER" id="PTHR43257">
    <property type="entry name" value="PYRUVATE DEHYDROGENASE E1 COMPONENT BETA SUBUNIT"/>
    <property type="match status" value="1"/>
</dbReference>
<gene>
    <name evidence="5" type="ORF">SAMN04488038_106204</name>
    <name evidence="6" type="ORF">SAMN04488038_11598</name>
</gene>
<evidence type="ECO:0000256" key="3">
    <source>
        <dbReference type="ARBA" id="ARBA00023052"/>
    </source>
</evidence>
<dbReference type="PANTHER" id="PTHR43257:SF2">
    <property type="entry name" value="PYRUVATE DEHYDROGENASE E1 COMPONENT SUBUNIT BETA"/>
    <property type="match status" value="1"/>
</dbReference>
<name>A0A1H9LC18_9GAMM</name>
<keyword evidence="2" id="KW-0560">Oxidoreductase</keyword>
<accession>A0A1H9LC18</accession>
<dbReference type="AlphaFoldDB" id="A0A1H9LC18"/>
<dbReference type="RefSeq" id="WP_093285085.1">
    <property type="nucleotide sequence ID" value="NZ_FOFS01000006.1"/>
</dbReference>
<dbReference type="Proteomes" id="UP000199233">
    <property type="component" value="Unassembled WGS sequence"/>
</dbReference>
<dbReference type="OrthoDB" id="9780894at2"/>
<dbReference type="InterPro" id="IPR029061">
    <property type="entry name" value="THDP-binding"/>
</dbReference>
<dbReference type="CDD" id="cd07036">
    <property type="entry name" value="TPP_PYR_E1-PDHc-beta_like"/>
    <property type="match status" value="1"/>
</dbReference>
<keyword evidence="6" id="KW-0670">Pyruvate</keyword>
<protein>
    <submittedName>
        <fullName evidence="6">Pyruvate dehydrogenase E1 component beta subunit</fullName>
    </submittedName>
</protein>
<dbReference type="InterPro" id="IPR009014">
    <property type="entry name" value="Transketo_C/PFOR_II"/>
</dbReference>
<sequence length="247" mass="26154">MSATDNKSNLITFTEAYSRALHDAMEMDASVIMLGEDIADEEGGGVFKVTKGLSTKFGKGRVRTTPISEQAIVGAAVGAALVGMRPVAEIMLMNFITVPMDQIVNHAAKLRFMSGGQTHVPLTIRTRTGAGQGTAGQHSDMLEAWFAHVAGMKVVIPSSPADAYGLMLGCIFDDDPCLFIEDAVTRTQTGPAPEKGVKIPLGKAHVVKPGKDVSVIGYGRALRDSLTIAEKLEGEGISVEIVDLRTV</sequence>
<dbReference type="GO" id="GO:0016491">
    <property type="term" value="F:oxidoreductase activity"/>
    <property type="evidence" value="ECO:0007669"/>
    <property type="project" value="UniProtKB-KW"/>
</dbReference>
<feature type="non-terminal residue" evidence="6">
    <location>
        <position position="247"/>
    </location>
</feature>
<dbReference type="SMART" id="SM00861">
    <property type="entry name" value="Transket_pyr"/>
    <property type="match status" value="1"/>
</dbReference>
<evidence type="ECO:0000259" key="4">
    <source>
        <dbReference type="SMART" id="SM00861"/>
    </source>
</evidence>
<dbReference type="InterPro" id="IPR005475">
    <property type="entry name" value="Transketolase-like_Pyr-bd"/>
</dbReference>
<reference evidence="6 7" key="1">
    <citation type="submission" date="2016-10" db="EMBL/GenBank/DDBJ databases">
        <authorList>
            <person name="de Groot N.N."/>
        </authorList>
    </citation>
    <scope>NUCLEOTIDE SEQUENCE [LARGE SCALE GENOMIC DNA]</scope>
    <source>
        <strain evidence="6 7">DSM 25927</strain>
    </source>
</reference>
<comment type="cofactor">
    <cofactor evidence="1">
        <name>thiamine diphosphate</name>
        <dbReference type="ChEBI" id="CHEBI:58937"/>
    </cofactor>
</comment>
<evidence type="ECO:0000313" key="5">
    <source>
        <dbReference type="EMBL" id="SEQ44604.1"/>
    </source>
</evidence>
<feature type="domain" description="Transketolase-like pyrimidine-binding" evidence="4">
    <location>
        <begin position="11"/>
        <end position="187"/>
    </location>
</feature>
<dbReference type="Pfam" id="PF02779">
    <property type="entry name" value="Transket_pyr"/>
    <property type="match status" value="1"/>
</dbReference>
<dbReference type="Gene3D" id="3.40.50.970">
    <property type="match status" value="1"/>
</dbReference>
<dbReference type="SUPFAM" id="SSF52518">
    <property type="entry name" value="Thiamin diphosphate-binding fold (THDP-binding)"/>
    <property type="match status" value="1"/>
</dbReference>
<dbReference type="FunFam" id="3.40.50.970:FF:000001">
    <property type="entry name" value="Pyruvate dehydrogenase E1 beta subunit"/>
    <property type="match status" value="1"/>
</dbReference>
<dbReference type="Pfam" id="PF02780">
    <property type="entry name" value="Transketolase_C"/>
    <property type="match status" value="1"/>
</dbReference>
<dbReference type="InterPro" id="IPR033248">
    <property type="entry name" value="Transketolase_C"/>
</dbReference>
<dbReference type="Gene3D" id="3.40.50.920">
    <property type="match status" value="1"/>
</dbReference>
<dbReference type="STRING" id="489703.SAMN04488038_106204"/>